<sequence length="356" mass="40954">MERLATKWSVLRGCTASECVRIYLTVARKWPLFGAKLFNAKTDPNNSDYTMEHGATQNFQPDELEEMKRIQQERDDEELNNPTKVLEHRTKDTKREMEVLENLQELKEVNQRQAQVDQEEMIAKYREMERRQKEREDEEDERELREILELQRQYRLRKSEESSRSRTQLKSSSTDKPTDILTLGNPPKAQGSLATGVKRAKTENLVKNDWTLGYEVPPNTLVVDKCNKPAKTAEPLPPKDPSKSIPPKSLSLVPYSDSDSDSDNQLIHLQKDVLELQQHKRKRDPYSDDEEESSRSRTQLQNSSTDKPADIVTLGNPPKAQISVGCEMWSGCTDVILFHTVNHLPEWQTPVCGSAH</sequence>
<feature type="compositionally biased region" description="Low complexity" evidence="2">
    <location>
        <begin position="243"/>
        <end position="254"/>
    </location>
</feature>
<dbReference type="GO" id="GO:0000398">
    <property type="term" value="P:mRNA splicing, via spliceosome"/>
    <property type="evidence" value="ECO:0007669"/>
    <property type="project" value="InterPro"/>
</dbReference>
<dbReference type="Pfam" id="PF04502">
    <property type="entry name" value="Saf4_Yju2"/>
    <property type="match status" value="1"/>
</dbReference>
<evidence type="ECO:0000256" key="1">
    <source>
        <dbReference type="SAM" id="Coils"/>
    </source>
</evidence>
<dbReference type="PANTHER" id="PTHR12111:SF1">
    <property type="entry name" value="SPLICING FACTOR YJU2"/>
    <property type="match status" value="1"/>
</dbReference>
<dbReference type="AlphaFoldDB" id="A0A8C5GDP4"/>
<evidence type="ECO:0000256" key="2">
    <source>
        <dbReference type="SAM" id="MobiDB-lite"/>
    </source>
</evidence>
<feature type="region of interest" description="Disordered" evidence="2">
    <location>
        <begin position="155"/>
        <end position="197"/>
    </location>
</feature>
<protein>
    <submittedName>
        <fullName evidence="3">Uncharacterized protein</fullName>
    </submittedName>
</protein>
<keyword evidence="1" id="KW-0175">Coiled coil</keyword>
<organism evidence="3 4">
    <name type="scientific">Gouania willdenowi</name>
    <name type="common">Blunt-snouted clingfish</name>
    <name type="synonym">Lepadogaster willdenowi</name>
    <dbReference type="NCBI Taxonomy" id="441366"/>
    <lineage>
        <taxon>Eukaryota</taxon>
        <taxon>Metazoa</taxon>
        <taxon>Chordata</taxon>
        <taxon>Craniata</taxon>
        <taxon>Vertebrata</taxon>
        <taxon>Euteleostomi</taxon>
        <taxon>Actinopterygii</taxon>
        <taxon>Neopterygii</taxon>
        <taxon>Teleostei</taxon>
        <taxon>Neoteleostei</taxon>
        <taxon>Acanthomorphata</taxon>
        <taxon>Ovalentaria</taxon>
        <taxon>Blenniimorphae</taxon>
        <taxon>Blenniiformes</taxon>
        <taxon>Gobiesocoidei</taxon>
        <taxon>Gobiesocidae</taxon>
        <taxon>Gobiesocinae</taxon>
        <taxon>Gouania</taxon>
    </lineage>
</organism>
<evidence type="ECO:0000313" key="4">
    <source>
        <dbReference type="Proteomes" id="UP000694680"/>
    </source>
</evidence>
<feature type="compositionally biased region" description="Low complexity" evidence="2">
    <location>
        <begin position="165"/>
        <end position="174"/>
    </location>
</feature>
<dbReference type="InterPro" id="IPR007590">
    <property type="entry name" value="Saf4/Yju2"/>
</dbReference>
<dbReference type="Ensembl" id="ENSGWIT00000031399.1">
    <property type="protein sequence ID" value="ENSGWIP00000028785.1"/>
    <property type="gene ID" value="ENSGWIG00000015016.1"/>
</dbReference>
<dbReference type="PANTHER" id="PTHR12111">
    <property type="entry name" value="SPLICING FACTOR YJU2"/>
    <property type="match status" value="1"/>
</dbReference>
<feature type="region of interest" description="Disordered" evidence="2">
    <location>
        <begin position="229"/>
        <end position="263"/>
    </location>
</feature>
<evidence type="ECO:0000313" key="3">
    <source>
        <dbReference type="Ensembl" id="ENSGWIP00000028785.1"/>
    </source>
</evidence>
<dbReference type="Ensembl" id="ENSGWIT00000031397.1">
    <property type="protein sequence ID" value="ENSGWIP00000028783.1"/>
    <property type="gene ID" value="ENSGWIG00000015016.1"/>
</dbReference>
<accession>A0A8C5GDP4</accession>
<reference evidence="3" key="1">
    <citation type="submission" date="2020-06" db="EMBL/GenBank/DDBJ databases">
        <authorList>
            <consortium name="Wellcome Sanger Institute Data Sharing"/>
        </authorList>
    </citation>
    <scope>NUCLEOTIDE SEQUENCE [LARGE SCALE GENOMIC DNA]</scope>
</reference>
<feature type="region of interest" description="Disordered" evidence="2">
    <location>
        <begin position="275"/>
        <end position="316"/>
    </location>
</feature>
<name>A0A8C5GDP4_GOUWI</name>
<reference evidence="3" key="2">
    <citation type="submission" date="2025-05" db="UniProtKB">
        <authorList>
            <consortium name="Ensembl"/>
        </authorList>
    </citation>
    <scope>IDENTIFICATION</scope>
</reference>
<keyword evidence="4" id="KW-1185">Reference proteome</keyword>
<dbReference type="GO" id="GO:0071006">
    <property type="term" value="C:U2-type catalytic step 1 spliceosome"/>
    <property type="evidence" value="ECO:0007669"/>
    <property type="project" value="TreeGrafter"/>
</dbReference>
<proteinExistence type="predicted"/>
<dbReference type="Proteomes" id="UP000694680">
    <property type="component" value="Chromosome 22"/>
</dbReference>
<gene>
    <name evidence="3" type="primary">LOC114456300</name>
</gene>
<feature type="coiled-coil region" evidence="1">
    <location>
        <begin position="100"/>
        <end position="153"/>
    </location>
</feature>